<dbReference type="EMBL" id="VSRR010003732">
    <property type="protein sequence ID" value="MPC37271.1"/>
    <property type="molecule type" value="Genomic_DNA"/>
</dbReference>
<proteinExistence type="predicted"/>
<dbReference type="OrthoDB" id="6367601at2759"/>
<evidence type="ECO:0000313" key="1">
    <source>
        <dbReference type="EMBL" id="MPC37271.1"/>
    </source>
</evidence>
<dbReference type="Proteomes" id="UP000324222">
    <property type="component" value="Unassembled WGS sequence"/>
</dbReference>
<gene>
    <name evidence="1" type="ORF">E2C01_030745</name>
</gene>
<name>A0A5B7ERU4_PORTR</name>
<comment type="caution">
    <text evidence="1">The sequence shown here is derived from an EMBL/GenBank/DDBJ whole genome shotgun (WGS) entry which is preliminary data.</text>
</comment>
<dbReference type="AlphaFoldDB" id="A0A5B7ERU4"/>
<sequence>MAGLLDSKGRELLYKAEICSSFEYSCLAWDGATPSHLAVLDKIQKRAERLIKDGLPDQQAASLYSLHSLQHHKDVAGLAILYKVQEQRVPHMQELGLPPRRAEVLTRTVSAAPLVLTTPRSHSTHLQRQFKQNYVQWWNKFLASDKCPEDLSVSVCEGQKFKVLVNQWLSEVCDSDTSVHRA</sequence>
<protein>
    <submittedName>
        <fullName evidence="1">Uncharacterized protein</fullName>
    </submittedName>
</protein>
<organism evidence="1 2">
    <name type="scientific">Portunus trituberculatus</name>
    <name type="common">Swimming crab</name>
    <name type="synonym">Neptunus trituberculatus</name>
    <dbReference type="NCBI Taxonomy" id="210409"/>
    <lineage>
        <taxon>Eukaryota</taxon>
        <taxon>Metazoa</taxon>
        <taxon>Ecdysozoa</taxon>
        <taxon>Arthropoda</taxon>
        <taxon>Crustacea</taxon>
        <taxon>Multicrustacea</taxon>
        <taxon>Malacostraca</taxon>
        <taxon>Eumalacostraca</taxon>
        <taxon>Eucarida</taxon>
        <taxon>Decapoda</taxon>
        <taxon>Pleocyemata</taxon>
        <taxon>Brachyura</taxon>
        <taxon>Eubrachyura</taxon>
        <taxon>Portunoidea</taxon>
        <taxon>Portunidae</taxon>
        <taxon>Portuninae</taxon>
        <taxon>Portunus</taxon>
    </lineage>
</organism>
<evidence type="ECO:0000313" key="2">
    <source>
        <dbReference type="Proteomes" id="UP000324222"/>
    </source>
</evidence>
<reference evidence="1 2" key="1">
    <citation type="submission" date="2019-05" db="EMBL/GenBank/DDBJ databases">
        <title>Another draft genome of Portunus trituberculatus and its Hox gene families provides insights of decapod evolution.</title>
        <authorList>
            <person name="Jeong J.-H."/>
            <person name="Song I."/>
            <person name="Kim S."/>
            <person name="Choi T."/>
            <person name="Kim D."/>
            <person name="Ryu S."/>
            <person name="Kim W."/>
        </authorList>
    </citation>
    <scope>NUCLEOTIDE SEQUENCE [LARGE SCALE GENOMIC DNA]</scope>
    <source>
        <tissue evidence="1">Muscle</tissue>
    </source>
</reference>
<keyword evidence="2" id="KW-1185">Reference proteome</keyword>
<accession>A0A5B7ERU4</accession>